<evidence type="ECO:0000259" key="7">
    <source>
        <dbReference type="SMART" id="SM00199"/>
    </source>
</evidence>
<dbReference type="InterPro" id="IPR036048">
    <property type="entry name" value="Interleukin_8-like_sf"/>
</dbReference>
<dbReference type="Pfam" id="PF00048">
    <property type="entry name" value="IL8"/>
    <property type="match status" value="1"/>
</dbReference>
<keyword evidence="4" id="KW-0964">Secreted</keyword>
<comment type="function">
    <text evidence="5">Ligand for cxcr3.2. Chemotactic for macrophages.</text>
</comment>
<dbReference type="GO" id="GO:0042056">
    <property type="term" value="F:chemoattractant activity"/>
    <property type="evidence" value="ECO:0007669"/>
    <property type="project" value="UniProtKB-ARBA"/>
</dbReference>
<dbReference type="SMART" id="SM00199">
    <property type="entry name" value="SCY"/>
    <property type="match status" value="1"/>
</dbReference>
<dbReference type="AlphaFoldDB" id="A0A345D733"/>
<gene>
    <name evidence="8" type="primary">CXCL13</name>
</gene>
<comment type="subcellular location">
    <subcellularLocation>
        <location evidence="1">Secreted</location>
    </subcellularLocation>
</comment>
<dbReference type="CDD" id="cd00273">
    <property type="entry name" value="Chemokine_CXC"/>
    <property type="match status" value="1"/>
</dbReference>
<reference evidence="8" key="1">
    <citation type="submission" date="2017-08" db="EMBL/GenBank/DDBJ databases">
        <title>An investigation of the diversity and expression of chemokine superfamily by teleost fishes grass carp Ctenopharyngodon idella.</title>
        <authorList>
            <person name="Liao Z."/>
            <person name="Su J."/>
        </authorList>
    </citation>
    <scope>NUCLEOTIDE SEQUENCE</scope>
</reference>
<evidence type="ECO:0000256" key="2">
    <source>
        <dbReference type="ARBA" id="ARBA00010665"/>
    </source>
</evidence>
<dbReference type="PANTHER" id="PTHR12015">
    <property type="entry name" value="SMALL INDUCIBLE CYTOKINE A"/>
    <property type="match status" value="1"/>
</dbReference>
<protein>
    <submittedName>
        <fullName evidence="8">Chemokine ligand 13</fullName>
    </submittedName>
</protein>
<dbReference type="PANTHER" id="PTHR12015:SF203">
    <property type="entry name" value="CHEMOKINE INTERLEUKIN-8-LIKE DOMAIN-CONTAINING PROTEIN"/>
    <property type="match status" value="1"/>
</dbReference>
<dbReference type="SMR" id="A0A345D733"/>
<dbReference type="InterPro" id="IPR001089">
    <property type="entry name" value="Chemokine_CXC"/>
</dbReference>
<dbReference type="InterPro" id="IPR001811">
    <property type="entry name" value="Chemokine_IL8-like_dom"/>
</dbReference>
<dbReference type="EMBL" id="MF783133">
    <property type="protein sequence ID" value="AXF84163.1"/>
    <property type="molecule type" value="mRNA"/>
</dbReference>
<evidence type="ECO:0000256" key="6">
    <source>
        <dbReference type="SAM" id="SignalP"/>
    </source>
</evidence>
<organism evidence="8">
    <name type="scientific">Ctenopharyngodon idella</name>
    <name type="common">Grass carp</name>
    <name type="synonym">Leuciscus idella</name>
    <dbReference type="NCBI Taxonomy" id="7959"/>
    <lineage>
        <taxon>Eukaryota</taxon>
        <taxon>Metazoa</taxon>
        <taxon>Chordata</taxon>
        <taxon>Craniata</taxon>
        <taxon>Vertebrata</taxon>
        <taxon>Euteleostomi</taxon>
        <taxon>Actinopterygii</taxon>
        <taxon>Neopterygii</taxon>
        <taxon>Teleostei</taxon>
        <taxon>Ostariophysi</taxon>
        <taxon>Cypriniformes</taxon>
        <taxon>Xenocyprididae</taxon>
        <taxon>Xenocypridinae</taxon>
        <taxon>Ctenopharyngodon</taxon>
    </lineage>
</organism>
<feature type="domain" description="Chemokine interleukin-8-like" evidence="7">
    <location>
        <begin position="31"/>
        <end position="92"/>
    </location>
</feature>
<dbReference type="Gene3D" id="2.40.50.40">
    <property type="match status" value="1"/>
</dbReference>
<dbReference type="PRINTS" id="PR00437">
    <property type="entry name" value="SMALLCYTKCXC"/>
</dbReference>
<evidence type="ECO:0000256" key="4">
    <source>
        <dbReference type="ARBA" id="ARBA00022525"/>
    </source>
</evidence>
<evidence type="ECO:0000256" key="5">
    <source>
        <dbReference type="ARBA" id="ARBA00054901"/>
    </source>
</evidence>
<dbReference type="FunFam" id="2.40.50.40:FF:000004">
    <property type="entry name" value="C-X-C motif chemokine"/>
    <property type="match status" value="1"/>
</dbReference>
<evidence type="ECO:0000313" key="8">
    <source>
        <dbReference type="EMBL" id="AXF84163.1"/>
    </source>
</evidence>
<dbReference type="OrthoDB" id="9948647at2759"/>
<feature type="signal peptide" evidence="6">
    <location>
        <begin position="1"/>
        <end position="22"/>
    </location>
</feature>
<comment type="similarity">
    <text evidence="2">Belongs to the intercrine alpha (chemokine CxC) family.</text>
</comment>
<dbReference type="InterPro" id="IPR039809">
    <property type="entry name" value="Chemokine_b/g/d"/>
</dbReference>
<evidence type="ECO:0000256" key="1">
    <source>
        <dbReference type="ARBA" id="ARBA00004613"/>
    </source>
</evidence>
<keyword evidence="3" id="KW-0202">Cytokine</keyword>
<dbReference type="GO" id="GO:0006952">
    <property type="term" value="P:defense response"/>
    <property type="evidence" value="ECO:0007669"/>
    <property type="project" value="InterPro"/>
</dbReference>
<name>A0A345D733_CTEID</name>
<dbReference type="InterPro" id="IPR033899">
    <property type="entry name" value="CXC_Chemokine_domain"/>
</dbReference>
<dbReference type="SUPFAM" id="SSF54117">
    <property type="entry name" value="Interleukin 8-like chemokines"/>
    <property type="match status" value="1"/>
</dbReference>
<proteinExistence type="evidence at transcript level"/>
<evidence type="ECO:0000256" key="3">
    <source>
        <dbReference type="ARBA" id="ARBA00022514"/>
    </source>
</evidence>
<feature type="chain" id="PRO_5016757592" evidence="6">
    <location>
        <begin position="23"/>
        <end position="108"/>
    </location>
</feature>
<accession>A0A345D733</accession>
<sequence>MALNSYLLLAAAAVCCFTTLNAFPMDGFIANNRCQCLTTSSTVIPPRLFQRIEILPPGAHCRKTEILITKKDNRTVCINPDAPWINNFISRVMRSKRAVKETAVPTVA</sequence>
<keyword evidence="6" id="KW-0732">Signal</keyword>
<dbReference type="GO" id="GO:0006955">
    <property type="term" value="P:immune response"/>
    <property type="evidence" value="ECO:0007669"/>
    <property type="project" value="InterPro"/>
</dbReference>
<dbReference type="PRINTS" id="PR00436">
    <property type="entry name" value="INTERLEUKIN8"/>
</dbReference>
<dbReference type="GO" id="GO:0005615">
    <property type="term" value="C:extracellular space"/>
    <property type="evidence" value="ECO:0007669"/>
    <property type="project" value="UniProtKB-KW"/>
</dbReference>
<dbReference type="GO" id="GO:0008009">
    <property type="term" value="F:chemokine activity"/>
    <property type="evidence" value="ECO:0007669"/>
    <property type="project" value="InterPro"/>
</dbReference>